<dbReference type="Proteomes" id="UP000064201">
    <property type="component" value="Chromosome"/>
</dbReference>
<feature type="region of interest" description="Disordered" evidence="12">
    <location>
        <begin position="208"/>
        <end position="258"/>
    </location>
</feature>
<dbReference type="GO" id="GO:0009288">
    <property type="term" value="C:bacterial-type flagellum"/>
    <property type="evidence" value="ECO:0007669"/>
    <property type="project" value="InterPro"/>
</dbReference>
<sequence length="258" mass="28918">MTEQEHPPRDGQLELARQLVQTLEAGDDAAARALVQDLARPYDRELFDELGKLTRDLHEALQSFRGDSRLVELTQAEIPDAKERLNYVVTMTEQAAHATMGAIESSLPIAESFSQQAADLTAKWTRFRNRQLSVDEFRDFARELDSFFGQAGEDAEELRRLLSEVLMAQSYQDITGQVIRRVIQLVTDLEENLVTLIRLSSGRMEQVEAAEASLERGEEDREADRKGHGPSVPKTQDSSADVVQGQDEVDDLLSSLGF</sequence>
<evidence type="ECO:0000313" key="13">
    <source>
        <dbReference type="EMBL" id="AKJ95001.1"/>
    </source>
</evidence>
<evidence type="ECO:0000256" key="11">
    <source>
        <dbReference type="PIRSR" id="PIRSR002884-1"/>
    </source>
</evidence>
<dbReference type="GO" id="GO:0005737">
    <property type="term" value="C:cytoplasm"/>
    <property type="evidence" value="ECO:0007669"/>
    <property type="project" value="UniProtKB-SubCell"/>
</dbReference>
<evidence type="ECO:0000256" key="5">
    <source>
        <dbReference type="ARBA" id="ARBA00022500"/>
    </source>
</evidence>
<keyword evidence="4 10" id="KW-0963">Cytoplasm</keyword>
<dbReference type="SUPFAM" id="SSF75708">
    <property type="entry name" value="Chemotaxis phosphatase CheZ"/>
    <property type="match status" value="1"/>
</dbReference>
<evidence type="ECO:0000256" key="9">
    <source>
        <dbReference type="ARBA" id="ARBA00029599"/>
    </source>
</evidence>
<dbReference type="Gene3D" id="1.10.287.500">
    <property type="entry name" value="Helix hairpin bin"/>
    <property type="match status" value="1"/>
</dbReference>
<dbReference type="STRING" id="106634.TVD_06345"/>
<dbReference type="RefSeq" id="WP_018145740.1">
    <property type="nucleotide sequence ID" value="NZ_CP011367.1"/>
</dbReference>
<comment type="subunit">
    <text evidence="10">Homodimer.</text>
</comment>
<keyword evidence="7 10" id="KW-0378">Hydrolase</keyword>
<proteinExistence type="inferred from homology"/>
<keyword evidence="6 10" id="KW-0283">Flagellar rotation</keyword>
<dbReference type="OrthoDB" id="9773007at2"/>
<dbReference type="InterPro" id="IPR007439">
    <property type="entry name" value="Chemotax_Pase_CheZ"/>
</dbReference>
<dbReference type="EMBL" id="CP011367">
    <property type="protein sequence ID" value="AKJ95001.1"/>
    <property type="molecule type" value="Genomic_DNA"/>
</dbReference>
<evidence type="ECO:0000256" key="4">
    <source>
        <dbReference type="ARBA" id="ARBA00022490"/>
    </source>
</evidence>
<evidence type="ECO:0000313" key="14">
    <source>
        <dbReference type="Proteomes" id="UP000064201"/>
    </source>
</evidence>
<dbReference type="PIRSF" id="PIRSF002884">
    <property type="entry name" value="CheZ"/>
    <property type="match status" value="1"/>
</dbReference>
<evidence type="ECO:0000256" key="8">
    <source>
        <dbReference type="ARBA" id="ARBA00022912"/>
    </source>
</evidence>
<dbReference type="PANTHER" id="PTHR43693">
    <property type="entry name" value="PROTEIN PHOSPHATASE CHEZ"/>
    <property type="match status" value="1"/>
</dbReference>
<dbReference type="PATRIC" id="fig|106634.4.peg.1297"/>
<dbReference type="Pfam" id="PF04344">
    <property type="entry name" value="CheZ"/>
    <property type="match status" value="1"/>
</dbReference>
<evidence type="ECO:0000256" key="2">
    <source>
        <dbReference type="ARBA" id="ARBA00005908"/>
    </source>
</evidence>
<accession>A0A0G3G800</accession>
<keyword evidence="14" id="KW-1185">Reference proteome</keyword>
<feature type="site" description="Enhances dephosphorylation of CheY-P" evidence="11">
    <location>
        <position position="177"/>
    </location>
</feature>
<feature type="compositionally biased region" description="Basic and acidic residues" evidence="12">
    <location>
        <begin position="213"/>
        <end position="227"/>
    </location>
</feature>
<comment type="function">
    <text evidence="10">Plays an important role in bacterial chemotaxis signal transduction pathway by accelerating the dephosphorylation of phosphorylated CheY (CheY-P).</text>
</comment>
<comment type="similarity">
    <text evidence="2 10">Belongs to the CheZ family.</text>
</comment>
<evidence type="ECO:0000256" key="6">
    <source>
        <dbReference type="ARBA" id="ARBA00022779"/>
    </source>
</evidence>
<protein>
    <recommendedName>
        <fullName evidence="3 10">Protein phosphatase CheZ</fullName>
        <ecNumber evidence="10">3.1.3.-</ecNumber>
    </recommendedName>
    <alternativeName>
        <fullName evidence="9 10">Chemotaxis protein CheZ</fullName>
    </alternativeName>
</protein>
<evidence type="ECO:0000256" key="3">
    <source>
        <dbReference type="ARBA" id="ARBA00018484"/>
    </source>
</evidence>
<dbReference type="GO" id="GO:0004721">
    <property type="term" value="F:phosphoprotein phosphatase activity"/>
    <property type="evidence" value="ECO:0007669"/>
    <property type="project" value="UniProtKB-KW"/>
</dbReference>
<comment type="subcellular location">
    <subcellularLocation>
        <location evidence="1 10">Cytoplasm</location>
    </subcellularLocation>
</comment>
<evidence type="ECO:0000256" key="10">
    <source>
        <dbReference type="PIRNR" id="PIRNR002884"/>
    </source>
</evidence>
<evidence type="ECO:0000256" key="12">
    <source>
        <dbReference type="SAM" id="MobiDB-lite"/>
    </source>
</evidence>
<name>A0A0G3G800_9GAMM</name>
<evidence type="ECO:0000256" key="1">
    <source>
        <dbReference type="ARBA" id="ARBA00004496"/>
    </source>
</evidence>
<organism evidence="13 14">
    <name type="scientific">Thioalkalivibrio versutus</name>
    <dbReference type="NCBI Taxonomy" id="106634"/>
    <lineage>
        <taxon>Bacteria</taxon>
        <taxon>Pseudomonadati</taxon>
        <taxon>Pseudomonadota</taxon>
        <taxon>Gammaproteobacteria</taxon>
        <taxon>Chromatiales</taxon>
        <taxon>Ectothiorhodospiraceae</taxon>
        <taxon>Thioalkalivibrio</taxon>
    </lineage>
</organism>
<dbReference type="KEGG" id="tvr:TVD_06345"/>
<dbReference type="AlphaFoldDB" id="A0A0G3G800"/>
<dbReference type="EC" id="3.1.3.-" evidence="10"/>
<reference evidence="13 14" key="1">
    <citation type="submission" date="2015-04" db="EMBL/GenBank/DDBJ databases">
        <title>Complete Sequence for the Genome of the Thioalkalivibrio versutus D301.</title>
        <authorList>
            <person name="Mu T."/>
            <person name="Zhou J."/>
            <person name="Xu X."/>
        </authorList>
    </citation>
    <scope>NUCLEOTIDE SEQUENCE [LARGE SCALE GENOMIC DNA]</scope>
    <source>
        <strain evidence="13 14">D301</strain>
    </source>
</reference>
<dbReference type="InterPro" id="IPR050992">
    <property type="entry name" value="CheZ_family_phosphatases"/>
</dbReference>
<keyword evidence="8 10" id="KW-0904">Protein phosphatase</keyword>
<dbReference type="GO" id="GO:0097588">
    <property type="term" value="P:archaeal or bacterial-type flagellum-dependent cell motility"/>
    <property type="evidence" value="ECO:0007669"/>
    <property type="project" value="UniProtKB-KW"/>
</dbReference>
<evidence type="ECO:0000256" key="7">
    <source>
        <dbReference type="ARBA" id="ARBA00022801"/>
    </source>
</evidence>
<gene>
    <name evidence="13" type="ORF">TVD_06345</name>
</gene>
<dbReference type="GO" id="GO:0006935">
    <property type="term" value="P:chemotaxis"/>
    <property type="evidence" value="ECO:0007669"/>
    <property type="project" value="UniProtKB-KW"/>
</dbReference>
<dbReference type="PANTHER" id="PTHR43693:SF1">
    <property type="entry name" value="PROTEIN PHOSPHATASE CHEZ"/>
    <property type="match status" value="1"/>
</dbReference>
<keyword evidence="5 10" id="KW-0145">Chemotaxis</keyword>
<dbReference type="GO" id="GO:0050920">
    <property type="term" value="P:regulation of chemotaxis"/>
    <property type="evidence" value="ECO:0007669"/>
    <property type="project" value="InterPro"/>
</dbReference>